<reference evidence="1" key="1">
    <citation type="submission" date="2023-03" db="EMBL/GenBank/DDBJ databases">
        <title>Massive genome expansion in bonnet fungi (Mycena s.s.) driven by repeated elements and novel gene families across ecological guilds.</title>
        <authorList>
            <consortium name="Lawrence Berkeley National Laboratory"/>
            <person name="Harder C.B."/>
            <person name="Miyauchi S."/>
            <person name="Viragh M."/>
            <person name="Kuo A."/>
            <person name="Thoen E."/>
            <person name="Andreopoulos B."/>
            <person name="Lu D."/>
            <person name="Skrede I."/>
            <person name="Drula E."/>
            <person name="Henrissat B."/>
            <person name="Morin E."/>
            <person name="Kohler A."/>
            <person name="Barry K."/>
            <person name="LaButti K."/>
            <person name="Morin E."/>
            <person name="Salamov A."/>
            <person name="Lipzen A."/>
            <person name="Mereny Z."/>
            <person name="Hegedus B."/>
            <person name="Baldrian P."/>
            <person name="Stursova M."/>
            <person name="Weitz H."/>
            <person name="Taylor A."/>
            <person name="Grigoriev I.V."/>
            <person name="Nagy L.G."/>
            <person name="Martin F."/>
            <person name="Kauserud H."/>
        </authorList>
    </citation>
    <scope>NUCLEOTIDE SEQUENCE</scope>
    <source>
        <strain evidence="1">CBHHK067</strain>
    </source>
</reference>
<evidence type="ECO:0000313" key="1">
    <source>
        <dbReference type="EMBL" id="KAJ7670551.1"/>
    </source>
</evidence>
<keyword evidence="2" id="KW-1185">Reference proteome</keyword>
<sequence length="73" mass="8430">EKRAEKQAEIDAAVSEWMAFTVKTANELAAKHDLKPRYFLNIFFQGGAHMITHQDKINAYNTFKSEKATENRE</sequence>
<evidence type="ECO:0000313" key="2">
    <source>
        <dbReference type="Proteomes" id="UP001221757"/>
    </source>
</evidence>
<gene>
    <name evidence="1" type="ORF">B0H17DRAFT_904835</name>
</gene>
<dbReference type="AlphaFoldDB" id="A0AAD7D087"/>
<protein>
    <submittedName>
        <fullName evidence="1">Uncharacterized protein</fullName>
    </submittedName>
</protein>
<dbReference type="EMBL" id="JARKIE010000179">
    <property type="protein sequence ID" value="KAJ7670551.1"/>
    <property type="molecule type" value="Genomic_DNA"/>
</dbReference>
<dbReference type="Proteomes" id="UP001221757">
    <property type="component" value="Unassembled WGS sequence"/>
</dbReference>
<feature type="non-terminal residue" evidence="1">
    <location>
        <position position="1"/>
    </location>
</feature>
<comment type="caution">
    <text evidence="1">The sequence shown here is derived from an EMBL/GenBank/DDBJ whole genome shotgun (WGS) entry which is preliminary data.</text>
</comment>
<accession>A0AAD7D087</accession>
<proteinExistence type="predicted"/>
<feature type="non-terminal residue" evidence="1">
    <location>
        <position position="73"/>
    </location>
</feature>
<name>A0AAD7D087_MYCRO</name>
<organism evidence="1 2">
    <name type="scientific">Mycena rosella</name>
    <name type="common">Pink bonnet</name>
    <name type="synonym">Agaricus rosellus</name>
    <dbReference type="NCBI Taxonomy" id="1033263"/>
    <lineage>
        <taxon>Eukaryota</taxon>
        <taxon>Fungi</taxon>
        <taxon>Dikarya</taxon>
        <taxon>Basidiomycota</taxon>
        <taxon>Agaricomycotina</taxon>
        <taxon>Agaricomycetes</taxon>
        <taxon>Agaricomycetidae</taxon>
        <taxon>Agaricales</taxon>
        <taxon>Marasmiineae</taxon>
        <taxon>Mycenaceae</taxon>
        <taxon>Mycena</taxon>
    </lineage>
</organism>